<dbReference type="GO" id="GO:0036064">
    <property type="term" value="C:ciliary basal body"/>
    <property type="evidence" value="ECO:0007669"/>
    <property type="project" value="TreeGrafter"/>
</dbReference>
<dbReference type="GO" id="GO:0070740">
    <property type="term" value="F:tubulin-glutamic acid ligase activity"/>
    <property type="evidence" value="ECO:0007669"/>
    <property type="project" value="TreeGrafter"/>
</dbReference>
<feature type="compositionally biased region" description="Acidic residues" evidence="6">
    <location>
        <begin position="131"/>
        <end position="165"/>
    </location>
</feature>
<organism evidence="7 8">
    <name type="scientific">Pythium oligandrum</name>
    <name type="common">Mycoparasitic fungus</name>
    <dbReference type="NCBI Taxonomy" id="41045"/>
    <lineage>
        <taxon>Eukaryota</taxon>
        <taxon>Sar</taxon>
        <taxon>Stramenopiles</taxon>
        <taxon>Oomycota</taxon>
        <taxon>Peronosporomycetes</taxon>
        <taxon>Pythiales</taxon>
        <taxon>Pythiaceae</taxon>
        <taxon>Pythium</taxon>
    </lineage>
</organism>
<dbReference type="Pfam" id="PF03133">
    <property type="entry name" value="TTL"/>
    <property type="match status" value="1"/>
</dbReference>
<dbReference type="InterPro" id="IPR004344">
    <property type="entry name" value="TTL/TTLL_fam"/>
</dbReference>
<dbReference type="GO" id="GO:0005524">
    <property type="term" value="F:ATP binding"/>
    <property type="evidence" value="ECO:0007669"/>
    <property type="project" value="UniProtKB-KW"/>
</dbReference>
<evidence type="ECO:0000256" key="3">
    <source>
        <dbReference type="ARBA" id="ARBA00022840"/>
    </source>
</evidence>
<comment type="caution">
    <text evidence="7">The sequence shown here is derived from an EMBL/GenBank/DDBJ whole genome shotgun (WGS) entry which is preliminary data.</text>
</comment>
<dbReference type="EMBL" id="SPLM01000077">
    <property type="protein sequence ID" value="TMW61163.1"/>
    <property type="molecule type" value="Genomic_DNA"/>
</dbReference>
<accession>A0A8K1CEN4</accession>
<proteinExistence type="predicted"/>
<evidence type="ECO:0000256" key="5">
    <source>
        <dbReference type="ARBA" id="ARBA00049274"/>
    </source>
</evidence>
<dbReference type="OrthoDB" id="202825at2759"/>
<gene>
    <name evidence="7" type="ORF">Poli38472_013626</name>
</gene>
<dbReference type="PANTHER" id="PTHR12241:SF145">
    <property type="entry name" value="TUBULIN POLYGLUTAMYLASE TTLL5"/>
    <property type="match status" value="1"/>
</dbReference>
<evidence type="ECO:0000256" key="1">
    <source>
        <dbReference type="ARBA" id="ARBA00022598"/>
    </source>
</evidence>
<name>A0A8K1CEN4_PYTOL</name>
<evidence type="ECO:0000313" key="7">
    <source>
        <dbReference type="EMBL" id="TMW61163.1"/>
    </source>
</evidence>
<feature type="region of interest" description="Disordered" evidence="6">
    <location>
        <begin position="58"/>
        <end position="83"/>
    </location>
</feature>
<dbReference type="AlphaFoldDB" id="A0A8K1CEN4"/>
<evidence type="ECO:0000256" key="6">
    <source>
        <dbReference type="SAM" id="MobiDB-lite"/>
    </source>
</evidence>
<reference evidence="7" key="1">
    <citation type="submission" date="2019-03" db="EMBL/GenBank/DDBJ databases">
        <title>Long read genome sequence of the mycoparasitic Pythium oligandrum ATCC 38472 isolated from sugarbeet rhizosphere.</title>
        <authorList>
            <person name="Gaulin E."/>
        </authorList>
    </citation>
    <scope>NUCLEOTIDE SEQUENCE</scope>
    <source>
        <strain evidence="7">ATCC 38472_TT</strain>
    </source>
</reference>
<feature type="region of interest" description="Disordered" evidence="6">
    <location>
        <begin position="732"/>
        <end position="768"/>
    </location>
</feature>
<dbReference type="PROSITE" id="PS51221">
    <property type="entry name" value="TTL"/>
    <property type="match status" value="1"/>
</dbReference>
<feature type="region of interest" description="Disordered" evidence="6">
    <location>
        <begin position="125"/>
        <end position="191"/>
    </location>
</feature>
<evidence type="ECO:0000256" key="4">
    <source>
        <dbReference type="ARBA" id="ARBA00041448"/>
    </source>
</evidence>
<feature type="compositionally biased region" description="Basic and acidic residues" evidence="6">
    <location>
        <begin position="757"/>
        <end position="768"/>
    </location>
</feature>
<keyword evidence="1" id="KW-0436">Ligase</keyword>
<dbReference type="Proteomes" id="UP000794436">
    <property type="component" value="Unassembled WGS sequence"/>
</dbReference>
<protein>
    <recommendedName>
        <fullName evidence="4">Tubulin--tyrosine ligase-like protein 5</fullName>
    </recommendedName>
</protein>
<dbReference type="Gene3D" id="3.30.470.20">
    <property type="entry name" value="ATP-grasp fold, B domain"/>
    <property type="match status" value="1"/>
</dbReference>
<keyword evidence="2" id="KW-0547">Nucleotide-binding</keyword>
<dbReference type="SUPFAM" id="SSF56059">
    <property type="entry name" value="Glutathione synthetase ATP-binding domain-like"/>
    <property type="match status" value="1"/>
</dbReference>
<dbReference type="GO" id="GO:0015631">
    <property type="term" value="F:tubulin binding"/>
    <property type="evidence" value="ECO:0007669"/>
    <property type="project" value="TreeGrafter"/>
</dbReference>
<dbReference type="PANTHER" id="PTHR12241">
    <property type="entry name" value="TUBULIN POLYGLUTAMYLASE"/>
    <property type="match status" value="1"/>
</dbReference>
<dbReference type="GO" id="GO:0000226">
    <property type="term" value="P:microtubule cytoskeleton organization"/>
    <property type="evidence" value="ECO:0007669"/>
    <property type="project" value="TreeGrafter"/>
</dbReference>
<keyword evidence="8" id="KW-1185">Reference proteome</keyword>
<evidence type="ECO:0000256" key="2">
    <source>
        <dbReference type="ARBA" id="ARBA00022741"/>
    </source>
</evidence>
<evidence type="ECO:0000313" key="8">
    <source>
        <dbReference type="Proteomes" id="UP000794436"/>
    </source>
</evidence>
<keyword evidence="3" id="KW-0067">ATP-binding</keyword>
<comment type="catalytic activity">
    <reaction evidence="5">
        <text>L-glutamyl-[protein] + L-glutamate + ATP = gamma-L-glutamyl-L-glutamyl-[protein] + ADP + phosphate + H(+)</text>
        <dbReference type="Rhea" id="RHEA:60144"/>
        <dbReference type="Rhea" id="RHEA-COMP:10208"/>
        <dbReference type="Rhea" id="RHEA-COMP:15517"/>
        <dbReference type="ChEBI" id="CHEBI:15378"/>
        <dbReference type="ChEBI" id="CHEBI:29973"/>
        <dbReference type="ChEBI" id="CHEBI:29985"/>
        <dbReference type="ChEBI" id="CHEBI:30616"/>
        <dbReference type="ChEBI" id="CHEBI:43474"/>
        <dbReference type="ChEBI" id="CHEBI:143622"/>
        <dbReference type="ChEBI" id="CHEBI:456216"/>
    </reaction>
    <physiologicalReaction direction="left-to-right" evidence="5">
        <dbReference type="Rhea" id="RHEA:60145"/>
    </physiologicalReaction>
</comment>
<feature type="compositionally biased region" description="Basic and acidic residues" evidence="6">
    <location>
        <begin position="71"/>
        <end position="83"/>
    </location>
</feature>
<sequence>MCLHTAACASGHAVKGFVGRVMRHPFSHGLDTITFLTFFELMTISSLRVAMAPLVPPPSPTSVARGRRRMGPSDERKKQMETRLRLRRRLLRIDPDASLSAAMASTHVSTRVGATSLLRRRLRASMAANDSGEDEVGEEEDGDGDAVDEDEDGEEEEEDEDDGADADSSSVDDHTAVNAQGDGALPVKPKNEKCETSSVVKLLCSRANPRGRPPTVWFDYPPHLQVTREDPAALASTTAPRLVAINATDCELFYKTHWERNCVKNAFAVAGFRRTKKRWRGWHMAWAKHIPRERFKYFGAGQVFNHFPDPWVIGRKDRLTKTLTTYKRRFGESYAFFPEGFTLPDQWDSFKRTVQRDEESSNATRSSRSSLWIVKPPAAACGRGIRVLAAKDVESFIAKDRQQRKYVIQRYLSSPLLLDGYKFDLRLYVVVTSVDPLRVYLFQEGLTRICTSRYSLGNLKNRFSHLTNYSVNKQNAKFVENTDGNEAMNASKWSLTTLLEHLVARGVVPDSETVMQRIRSVICKTIIAAEAHLAPLMHQCVKGSSVQCYELFGFDLMLDEQCMPWLIEANVSPSLMGSSPLDKRVKGLLLSDIFHLVGVPVPVMSLPADAVPKDWIPRADAVKTTTTPSPGPDKRRTGSVRAINKQLHEVVLDPNVASFDKQHLALFTASDWDMVHSMDDEMDRLGHFERIFPCATPQESAQYAPFFACPRYGNALCAKWLETCRLAKMPKKLASSSLSQRHGSRSVKTSSRGNDPPVREAPTRPRGR</sequence>